<proteinExistence type="predicted"/>
<keyword evidence="2" id="KW-1185">Reference proteome</keyword>
<dbReference type="Proteomes" id="UP001054837">
    <property type="component" value="Unassembled WGS sequence"/>
</dbReference>
<dbReference type="AlphaFoldDB" id="A0AAV4VRJ1"/>
<organism evidence="1 2">
    <name type="scientific">Caerostris darwini</name>
    <dbReference type="NCBI Taxonomy" id="1538125"/>
    <lineage>
        <taxon>Eukaryota</taxon>
        <taxon>Metazoa</taxon>
        <taxon>Ecdysozoa</taxon>
        <taxon>Arthropoda</taxon>
        <taxon>Chelicerata</taxon>
        <taxon>Arachnida</taxon>
        <taxon>Araneae</taxon>
        <taxon>Araneomorphae</taxon>
        <taxon>Entelegynae</taxon>
        <taxon>Araneoidea</taxon>
        <taxon>Araneidae</taxon>
        <taxon>Caerostris</taxon>
    </lineage>
</organism>
<evidence type="ECO:0000313" key="1">
    <source>
        <dbReference type="EMBL" id="GIY72947.1"/>
    </source>
</evidence>
<reference evidence="1 2" key="1">
    <citation type="submission" date="2021-06" db="EMBL/GenBank/DDBJ databases">
        <title>Caerostris darwini draft genome.</title>
        <authorList>
            <person name="Kono N."/>
            <person name="Arakawa K."/>
        </authorList>
    </citation>
    <scope>NUCLEOTIDE SEQUENCE [LARGE SCALE GENOMIC DNA]</scope>
</reference>
<dbReference type="EMBL" id="BPLQ01013532">
    <property type="protein sequence ID" value="GIY72947.1"/>
    <property type="molecule type" value="Genomic_DNA"/>
</dbReference>
<protein>
    <submittedName>
        <fullName evidence="1">Uncharacterized protein</fullName>
    </submittedName>
</protein>
<gene>
    <name evidence="1" type="ORF">CDAR_277571</name>
</gene>
<sequence>MLLFMISWRSNLNPNRFSVIGSSTIQTATAETRERDRREKKEPFPAMPEKIRERNDSSHHFREVLTISATEVCQILCGHKARRDEFLEYGYPSLSFWRSDLNPSRFPVIGSSIIQIATAETREEKRGKKRSRKKFGSEMTAPVIFGSYWLCPQRMSDRSSAATNHAADEQIK</sequence>
<comment type="caution">
    <text evidence="1">The sequence shown here is derived from an EMBL/GenBank/DDBJ whole genome shotgun (WGS) entry which is preliminary data.</text>
</comment>
<name>A0AAV4VRJ1_9ARAC</name>
<evidence type="ECO:0000313" key="2">
    <source>
        <dbReference type="Proteomes" id="UP001054837"/>
    </source>
</evidence>
<accession>A0AAV4VRJ1</accession>